<dbReference type="Proteomes" id="UP000233293">
    <property type="component" value="Unassembled WGS sequence"/>
</dbReference>
<organism evidence="5 6">
    <name type="scientific">Telmatospirillum siberiense</name>
    <dbReference type="NCBI Taxonomy" id="382514"/>
    <lineage>
        <taxon>Bacteria</taxon>
        <taxon>Pseudomonadati</taxon>
        <taxon>Pseudomonadota</taxon>
        <taxon>Alphaproteobacteria</taxon>
        <taxon>Rhodospirillales</taxon>
        <taxon>Rhodospirillaceae</taxon>
        <taxon>Telmatospirillum</taxon>
    </lineage>
</organism>
<evidence type="ECO:0000259" key="4">
    <source>
        <dbReference type="PROSITE" id="PS00083"/>
    </source>
</evidence>
<keyword evidence="6" id="KW-1185">Reference proteome</keyword>
<evidence type="ECO:0000256" key="2">
    <source>
        <dbReference type="ARBA" id="ARBA00022964"/>
    </source>
</evidence>
<protein>
    <submittedName>
        <fullName evidence="5">Protocatechuate 3,4-dioxygenase subunit alpha</fullName>
    </submittedName>
</protein>
<sequence>MSLQATTSQTVGPYLHLGLSWLNTDEIAPPGMAGRRVRISGRIIDGEGALVPDAMLEIWQADHRGRFAHPEDARAGEVEPGFRGFGRVPTDAEGAFRFQTIKPGRVPGPGGGWQAPHLLVSIFARGLLKHLVSRLYFPDEPDNASDPILALVDPERRDTLIARAAGDELLEWDIVLQGPRETVFFEF</sequence>
<evidence type="ECO:0000256" key="3">
    <source>
        <dbReference type="ARBA" id="ARBA00023002"/>
    </source>
</evidence>
<dbReference type="SUPFAM" id="SSF49482">
    <property type="entry name" value="Aromatic compound dioxygenase"/>
    <property type="match status" value="1"/>
</dbReference>
<dbReference type="PANTHER" id="PTHR33711:SF9">
    <property type="entry name" value="PROTOCATECHUATE 3,4-DIOXYGENASE ALPHA CHAIN"/>
    <property type="match status" value="1"/>
</dbReference>
<comment type="caution">
    <text evidence="5">The sequence shown here is derived from an EMBL/GenBank/DDBJ whole genome shotgun (WGS) entry which is preliminary data.</text>
</comment>
<comment type="similarity">
    <text evidence="1">Belongs to the intradiol ring-cleavage dioxygenase family.</text>
</comment>
<dbReference type="RefSeq" id="WP_101250952.1">
    <property type="nucleotide sequence ID" value="NZ_PIUM01000013.1"/>
</dbReference>
<dbReference type="InterPro" id="IPR050770">
    <property type="entry name" value="Intradiol_RC_Dioxygenase"/>
</dbReference>
<dbReference type="GO" id="GO:0018578">
    <property type="term" value="F:protocatechuate 3,4-dioxygenase activity"/>
    <property type="evidence" value="ECO:0007669"/>
    <property type="project" value="InterPro"/>
</dbReference>
<name>A0A2N3PUT5_9PROT</name>
<dbReference type="PANTHER" id="PTHR33711">
    <property type="entry name" value="DIOXYGENASE, PUTATIVE (AFU_ORTHOLOGUE AFUA_2G02910)-RELATED"/>
    <property type="match status" value="1"/>
</dbReference>
<dbReference type="GO" id="GO:0008199">
    <property type="term" value="F:ferric iron binding"/>
    <property type="evidence" value="ECO:0007669"/>
    <property type="project" value="InterPro"/>
</dbReference>
<dbReference type="OrthoDB" id="9805815at2"/>
<accession>A0A2N3PUT5</accession>
<dbReference type="Pfam" id="PF00775">
    <property type="entry name" value="Dioxygenase_C"/>
    <property type="match status" value="1"/>
</dbReference>
<evidence type="ECO:0000313" key="6">
    <source>
        <dbReference type="Proteomes" id="UP000233293"/>
    </source>
</evidence>
<dbReference type="Gene3D" id="2.60.130.10">
    <property type="entry name" value="Aromatic compound dioxygenase"/>
    <property type="match status" value="1"/>
</dbReference>
<keyword evidence="2 5" id="KW-0223">Dioxygenase</keyword>
<dbReference type="InterPro" id="IPR012786">
    <property type="entry name" value="Protocat_dOase_a"/>
</dbReference>
<proteinExistence type="inferred from homology"/>
<dbReference type="CDD" id="cd03463">
    <property type="entry name" value="3_4-PCD_alpha"/>
    <property type="match status" value="1"/>
</dbReference>
<dbReference type="EMBL" id="PIUM01000013">
    <property type="protein sequence ID" value="PKU24157.1"/>
    <property type="molecule type" value="Genomic_DNA"/>
</dbReference>
<gene>
    <name evidence="5" type="primary">pcaG</name>
    <name evidence="5" type="ORF">CWS72_12525</name>
</gene>
<dbReference type="AlphaFoldDB" id="A0A2N3PUT5"/>
<feature type="domain" description="Intradiol ring-cleavage dioxygenases" evidence="4">
    <location>
        <begin position="39"/>
        <end position="67"/>
    </location>
</feature>
<dbReference type="InterPro" id="IPR000627">
    <property type="entry name" value="Intradiol_dOase_C"/>
</dbReference>
<dbReference type="InterPro" id="IPR015889">
    <property type="entry name" value="Intradiol_dOase_core"/>
</dbReference>
<keyword evidence="3" id="KW-0560">Oxidoreductase</keyword>
<reference evidence="6" key="1">
    <citation type="submission" date="2017-12" db="EMBL/GenBank/DDBJ databases">
        <title>Draft genome sequence of Telmatospirillum siberiense 26-4b1T, an acidotolerant peatland alphaproteobacterium potentially involved in sulfur cycling.</title>
        <authorList>
            <person name="Hausmann B."/>
            <person name="Pjevac P."/>
            <person name="Schreck K."/>
            <person name="Herbold C.W."/>
            <person name="Daims H."/>
            <person name="Wagner M."/>
            <person name="Pester M."/>
            <person name="Loy A."/>
        </authorList>
    </citation>
    <scope>NUCLEOTIDE SEQUENCE [LARGE SCALE GENOMIC DNA]</scope>
    <source>
        <strain evidence="6">26-4b1</strain>
    </source>
</reference>
<evidence type="ECO:0000313" key="5">
    <source>
        <dbReference type="EMBL" id="PKU24157.1"/>
    </source>
</evidence>
<dbReference type="NCBIfam" id="TIGR02423">
    <property type="entry name" value="protocat_alph"/>
    <property type="match status" value="1"/>
</dbReference>
<dbReference type="PROSITE" id="PS00083">
    <property type="entry name" value="INTRADIOL_DIOXYGENAS"/>
    <property type="match status" value="1"/>
</dbReference>
<evidence type="ECO:0000256" key="1">
    <source>
        <dbReference type="ARBA" id="ARBA00007825"/>
    </source>
</evidence>